<dbReference type="PROSITE" id="PS51257">
    <property type="entry name" value="PROKAR_LIPOPROTEIN"/>
    <property type="match status" value="1"/>
</dbReference>
<sequence>MKKLIFITSILSVLIGCSKDDNISKTNNPSTANLLTVKIDGVLWEGTITENELIESINKISVVAIKSSSQEIFRFNFDNYEGLGAYPKPKDRTAWESFSIGNNKVYFNFPGSGLIINFTSEETVGGIKKFHGNLSGTLAPADGGDDLQFTEGKF</sequence>
<proteinExistence type="predicted"/>
<evidence type="ECO:0000313" key="1">
    <source>
        <dbReference type="EMBL" id="MBK9717174.1"/>
    </source>
</evidence>
<evidence type="ECO:0000313" key="2">
    <source>
        <dbReference type="Proteomes" id="UP000808349"/>
    </source>
</evidence>
<organism evidence="1 2">
    <name type="scientific">Candidatus Defluviibacterium haderslevense</name>
    <dbReference type="NCBI Taxonomy" id="2981993"/>
    <lineage>
        <taxon>Bacteria</taxon>
        <taxon>Pseudomonadati</taxon>
        <taxon>Bacteroidota</taxon>
        <taxon>Saprospiria</taxon>
        <taxon>Saprospirales</taxon>
        <taxon>Saprospiraceae</taxon>
        <taxon>Candidatus Defluviibacterium</taxon>
    </lineage>
</organism>
<reference evidence="1 2" key="1">
    <citation type="submission" date="2020-10" db="EMBL/GenBank/DDBJ databases">
        <title>Connecting structure to function with the recovery of over 1000 high-quality activated sludge metagenome-assembled genomes encoding full-length rRNA genes using long-read sequencing.</title>
        <authorList>
            <person name="Singleton C.M."/>
            <person name="Petriglieri F."/>
            <person name="Kristensen J.M."/>
            <person name="Kirkegaard R.H."/>
            <person name="Michaelsen T.Y."/>
            <person name="Andersen M.H."/>
            <person name="Karst S.M."/>
            <person name="Dueholm M.S."/>
            <person name="Nielsen P.H."/>
            <person name="Albertsen M."/>
        </authorList>
    </citation>
    <scope>NUCLEOTIDE SEQUENCE [LARGE SCALE GENOMIC DNA]</scope>
    <source>
        <strain evidence="1">Ribe_18-Q3-R11-54_BAT3C.373</strain>
    </source>
</reference>
<comment type="caution">
    <text evidence="1">The sequence shown here is derived from an EMBL/GenBank/DDBJ whole genome shotgun (WGS) entry which is preliminary data.</text>
</comment>
<protein>
    <submittedName>
        <fullName evidence="1">Uncharacterized protein</fullName>
    </submittedName>
</protein>
<dbReference type="AlphaFoldDB" id="A0A9D7XCU7"/>
<name>A0A9D7XCU7_9BACT</name>
<dbReference type="Proteomes" id="UP000808349">
    <property type="component" value="Unassembled WGS sequence"/>
</dbReference>
<accession>A0A9D7XCU7</accession>
<dbReference type="EMBL" id="JADKFW010000004">
    <property type="protein sequence ID" value="MBK9717174.1"/>
    <property type="molecule type" value="Genomic_DNA"/>
</dbReference>
<gene>
    <name evidence="1" type="ORF">IPO85_06620</name>
</gene>